<dbReference type="Gene3D" id="3.30.450.40">
    <property type="match status" value="1"/>
</dbReference>
<evidence type="ECO:0000313" key="7">
    <source>
        <dbReference type="EMBL" id="ORJ59503.1"/>
    </source>
</evidence>
<feature type="domain" description="GGDEF" evidence="6">
    <location>
        <begin position="578"/>
        <end position="714"/>
    </location>
</feature>
<dbReference type="GO" id="GO:0007165">
    <property type="term" value="P:signal transduction"/>
    <property type="evidence" value="ECO:0007669"/>
    <property type="project" value="InterPro"/>
</dbReference>
<proteinExistence type="predicted"/>
<dbReference type="SMART" id="SM00267">
    <property type="entry name" value="GGDEF"/>
    <property type="match status" value="1"/>
</dbReference>
<evidence type="ECO:0000313" key="8">
    <source>
        <dbReference type="Proteomes" id="UP000193136"/>
    </source>
</evidence>
<dbReference type="InterPro" id="IPR003018">
    <property type="entry name" value="GAF"/>
</dbReference>
<dbReference type="GO" id="GO:0005886">
    <property type="term" value="C:plasma membrane"/>
    <property type="evidence" value="ECO:0007669"/>
    <property type="project" value="TreeGrafter"/>
</dbReference>
<keyword evidence="8" id="KW-1185">Reference proteome</keyword>
<dbReference type="InterPro" id="IPR029016">
    <property type="entry name" value="GAF-like_dom_sf"/>
</dbReference>
<keyword evidence="3" id="KW-0175">Coiled coil</keyword>
<evidence type="ECO:0000259" key="5">
    <source>
        <dbReference type="PROSITE" id="PS50885"/>
    </source>
</evidence>
<dbReference type="Pfam" id="PF00672">
    <property type="entry name" value="HAMP"/>
    <property type="match status" value="1"/>
</dbReference>
<dbReference type="OrthoDB" id="9759607at2"/>
<dbReference type="GO" id="GO:0043709">
    <property type="term" value="P:cell adhesion involved in single-species biofilm formation"/>
    <property type="evidence" value="ECO:0007669"/>
    <property type="project" value="TreeGrafter"/>
</dbReference>
<dbReference type="EMBL" id="NAAD01000011">
    <property type="protein sequence ID" value="ORJ59503.1"/>
    <property type="molecule type" value="Genomic_DNA"/>
</dbReference>
<dbReference type="PANTHER" id="PTHR45138">
    <property type="entry name" value="REGULATORY COMPONENTS OF SENSORY TRANSDUCTION SYSTEM"/>
    <property type="match status" value="1"/>
</dbReference>
<dbReference type="Gene3D" id="3.30.70.270">
    <property type="match status" value="1"/>
</dbReference>
<keyword evidence="4" id="KW-0812">Transmembrane</keyword>
<reference evidence="7 8" key="1">
    <citation type="submission" date="2017-03" db="EMBL/GenBank/DDBJ databases">
        <title>Genome sequence of Geothermobacter sp. EPR-M, Deep-Sea Iron Reducer.</title>
        <authorList>
            <person name="Tully B."/>
            <person name="Savalia P."/>
            <person name="Abuyen K."/>
            <person name="Baughan C."/>
            <person name="Romero E."/>
            <person name="Ronkowski C."/>
            <person name="Torres B."/>
            <person name="Tremblay J."/>
            <person name="Trujillo A."/>
            <person name="Tyler M."/>
            <person name="Perez-Rodriguez I."/>
            <person name="Amend J."/>
        </authorList>
    </citation>
    <scope>NUCLEOTIDE SEQUENCE [LARGE SCALE GENOMIC DNA]</scope>
    <source>
        <strain evidence="7 8">EPR-M</strain>
    </source>
</reference>
<evidence type="ECO:0000259" key="6">
    <source>
        <dbReference type="PROSITE" id="PS50887"/>
    </source>
</evidence>
<name>A0A1X0Y2W8_9BACT</name>
<dbReference type="Pfam" id="PF01590">
    <property type="entry name" value="GAF"/>
    <property type="match status" value="1"/>
</dbReference>
<keyword evidence="4" id="KW-0472">Membrane</keyword>
<dbReference type="Proteomes" id="UP000193136">
    <property type="component" value="Unassembled WGS sequence"/>
</dbReference>
<dbReference type="PROSITE" id="PS50885">
    <property type="entry name" value="HAMP"/>
    <property type="match status" value="1"/>
</dbReference>
<dbReference type="CDD" id="cd01949">
    <property type="entry name" value="GGDEF"/>
    <property type="match status" value="1"/>
</dbReference>
<feature type="domain" description="HAMP" evidence="5">
    <location>
        <begin position="289"/>
        <end position="341"/>
    </location>
</feature>
<dbReference type="InterPro" id="IPR043128">
    <property type="entry name" value="Rev_trsase/Diguanyl_cyclase"/>
</dbReference>
<dbReference type="InterPro" id="IPR050469">
    <property type="entry name" value="Diguanylate_Cyclase"/>
</dbReference>
<gene>
    <name evidence="7" type="ORF">B5V00_09465</name>
</gene>
<dbReference type="STRING" id="1969733.B5V00_09465"/>
<dbReference type="SMART" id="SM00304">
    <property type="entry name" value="HAMP"/>
    <property type="match status" value="1"/>
</dbReference>
<dbReference type="InterPro" id="IPR003660">
    <property type="entry name" value="HAMP_dom"/>
</dbReference>
<dbReference type="FunFam" id="3.30.70.270:FF:000001">
    <property type="entry name" value="Diguanylate cyclase domain protein"/>
    <property type="match status" value="1"/>
</dbReference>
<dbReference type="AlphaFoldDB" id="A0A1X0Y2W8"/>
<dbReference type="GO" id="GO:0052621">
    <property type="term" value="F:diguanylate cyclase activity"/>
    <property type="evidence" value="ECO:0007669"/>
    <property type="project" value="UniProtKB-EC"/>
</dbReference>
<dbReference type="SUPFAM" id="SSF55073">
    <property type="entry name" value="Nucleotide cyclase"/>
    <property type="match status" value="1"/>
</dbReference>
<feature type="transmembrane region" description="Helical" evidence="4">
    <location>
        <begin position="265"/>
        <end position="285"/>
    </location>
</feature>
<comment type="catalytic activity">
    <reaction evidence="2">
        <text>2 GTP = 3',3'-c-di-GMP + 2 diphosphate</text>
        <dbReference type="Rhea" id="RHEA:24898"/>
        <dbReference type="ChEBI" id="CHEBI:33019"/>
        <dbReference type="ChEBI" id="CHEBI:37565"/>
        <dbReference type="ChEBI" id="CHEBI:58805"/>
        <dbReference type="EC" id="2.7.7.65"/>
    </reaction>
</comment>
<dbReference type="SMART" id="SM00065">
    <property type="entry name" value="GAF"/>
    <property type="match status" value="1"/>
</dbReference>
<comment type="caution">
    <text evidence="7">The sequence shown here is derived from an EMBL/GenBank/DDBJ whole genome shotgun (WGS) entry which is preliminary data.</text>
</comment>
<dbReference type="GO" id="GO:1902201">
    <property type="term" value="P:negative regulation of bacterial-type flagellum-dependent cell motility"/>
    <property type="evidence" value="ECO:0007669"/>
    <property type="project" value="TreeGrafter"/>
</dbReference>
<dbReference type="EC" id="2.7.7.65" evidence="1"/>
<evidence type="ECO:0000256" key="3">
    <source>
        <dbReference type="SAM" id="Coils"/>
    </source>
</evidence>
<dbReference type="InterPro" id="IPR000160">
    <property type="entry name" value="GGDEF_dom"/>
</dbReference>
<dbReference type="SUPFAM" id="SSF55781">
    <property type="entry name" value="GAF domain-like"/>
    <property type="match status" value="1"/>
</dbReference>
<dbReference type="Pfam" id="PF00990">
    <property type="entry name" value="GGDEF"/>
    <property type="match status" value="1"/>
</dbReference>
<feature type="coiled-coil region" evidence="3">
    <location>
        <begin position="336"/>
        <end position="383"/>
    </location>
</feature>
<dbReference type="PANTHER" id="PTHR45138:SF9">
    <property type="entry name" value="DIGUANYLATE CYCLASE DGCM-RELATED"/>
    <property type="match status" value="1"/>
</dbReference>
<organism evidence="7 8">
    <name type="scientific">Geothermobacter hydrogeniphilus</name>
    <dbReference type="NCBI Taxonomy" id="1969733"/>
    <lineage>
        <taxon>Bacteria</taxon>
        <taxon>Pseudomonadati</taxon>
        <taxon>Thermodesulfobacteriota</taxon>
        <taxon>Desulfuromonadia</taxon>
        <taxon>Desulfuromonadales</taxon>
        <taxon>Geothermobacteraceae</taxon>
        <taxon>Geothermobacter</taxon>
    </lineage>
</organism>
<evidence type="ECO:0000256" key="4">
    <source>
        <dbReference type="SAM" id="Phobius"/>
    </source>
</evidence>
<dbReference type="SUPFAM" id="SSF158472">
    <property type="entry name" value="HAMP domain-like"/>
    <property type="match status" value="1"/>
</dbReference>
<protein>
    <recommendedName>
        <fullName evidence="1">diguanylate cyclase</fullName>
        <ecNumber evidence="1">2.7.7.65</ecNumber>
    </recommendedName>
</protein>
<dbReference type="NCBIfam" id="TIGR00254">
    <property type="entry name" value="GGDEF"/>
    <property type="match status" value="1"/>
</dbReference>
<dbReference type="PROSITE" id="PS50887">
    <property type="entry name" value="GGDEF"/>
    <property type="match status" value="1"/>
</dbReference>
<evidence type="ECO:0000256" key="1">
    <source>
        <dbReference type="ARBA" id="ARBA00012528"/>
    </source>
</evidence>
<dbReference type="CDD" id="cd06225">
    <property type="entry name" value="HAMP"/>
    <property type="match status" value="1"/>
</dbReference>
<keyword evidence="4" id="KW-1133">Transmembrane helix</keyword>
<sequence length="720" mass="80758">MSLPMLTRFNHLPLSQKILLPFFLVLVLLGLTATIGSVQLTSDSLSESIDQQLDDQHSLLEMAIKNEEQRLTTFANLLVALSPDDPEETGTIPLAAHLNGLSSQELSVRIWSEQQIGSLEQPQLKQMVTHARRSGRTRIRFFPALPDSPALVLVKPLKDTAGDQRYIMIRRTLGQKFFRSLMKPSRGDCHLLDRNGNHLVSNRPEASPPRLSADEISRLIAGRRVNKATATTRTQFFAVPLGTSDLVLLGVSLPTRDLGMLVRSLATRSAITVLLALIIFGYFFLRFIRGQLRPLETLLQATETVSRGQLDYRLPDLGNDEIGKLAQSFNSMVSQLDELYKEKIDQQRQLTEQREELKYRELLEAKNAEIERANHELRAHLKEMSGLFQLNRAMTSTLDLGILFDRMMGVLKDLIHCDRMVLFTYNAGSEELLVRKTHGIDPELLQGMTFRLDEGITGKAALTQQLLSIPDLKNDKRNLGYKGKSHSGGSMVSVPLVVKKRLSGVLNLHKIETNAFSESDINLVQAVANQAAIAIENSQLYEQARSLSNTDELTGLANRRHFQMILKREVAQAQRYHSHFSLIMADIDHFKAFNDTHGHLRGDIVLKKVADILLQNTRGIDLVGRFGGEEFIVLLPKTDKLGAEAAAEKLRSCVMNDSFPGEEESQPNGTLTLSLGIAEYPNDSKDIYELLDLADRALYRAKEEGRNRFVTWQAEMHSAV</sequence>
<dbReference type="Gene3D" id="6.10.340.10">
    <property type="match status" value="1"/>
</dbReference>
<dbReference type="InterPro" id="IPR029787">
    <property type="entry name" value="Nucleotide_cyclase"/>
</dbReference>
<accession>A0A1X0Y2W8</accession>
<evidence type="ECO:0000256" key="2">
    <source>
        <dbReference type="ARBA" id="ARBA00034247"/>
    </source>
</evidence>